<dbReference type="SUPFAM" id="SSF109998">
    <property type="entry name" value="Triger factor/SurA peptide-binding domain-like"/>
    <property type="match status" value="1"/>
</dbReference>
<dbReference type="Proteomes" id="UP001209229">
    <property type="component" value="Unassembled WGS sequence"/>
</dbReference>
<evidence type="ECO:0008006" key="3">
    <source>
        <dbReference type="Google" id="ProtNLM"/>
    </source>
</evidence>
<comment type="caution">
    <text evidence="1">The sequence shown here is derived from an EMBL/GenBank/DDBJ whole genome shotgun (WGS) entry which is preliminary data.</text>
</comment>
<dbReference type="RefSeq" id="WP_301189600.1">
    <property type="nucleotide sequence ID" value="NZ_JAPDPJ010000009.1"/>
</dbReference>
<protein>
    <recommendedName>
        <fullName evidence="3">Peptidyl-prolyl cis-trans isomerase</fullName>
    </recommendedName>
</protein>
<organism evidence="1 2">
    <name type="scientific">Plebeiibacterium sediminum</name>
    <dbReference type="NCBI Taxonomy" id="2992112"/>
    <lineage>
        <taxon>Bacteria</taxon>
        <taxon>Pseudomonadati</taxon>
        <taxon>Bacteroidota</taxon>
        <taxon>Bacteroidia</taxon>
        <taxon>Marinilabiliales</taxon>
        <taxon>Marinilabiliaceae</taxon>
        <taxon>Plebeiibacterium</taxon>
    </lineage>
</organism>
<accession>A0AAE3SE54</accession>
<keyword evidence="2" id="KW-1185">Reference proteome</keyword>
<proteinExistence type="predicted"/>
<evidence type="ECO:0000313" key="1">
    <source>
        <dbReference type="EMBL" id="MCW3786030.1"/>
    </source>
</evidence>
<sequence length="282" mass="32750">MRTLYSIGILASLVFNSCSNMPSTESSPAVASVDGKVLTVAELQKAIPKNVSKNDSLAFTQNYISRWVKSSLLLRKAELNLSPEEKDVKQILEDYRASLLIHKYQQKLLLEKHSPLITNKEIEDYYNKMSENFILNEDIIKGIFIKLPLNAPNLTQLQQWYKSDNPEDMVTLEEYCYQNATNFDIFLDKWVTVDAISGLLPKPIPNTPNFLKYNKFYEVTDSTSHYLVSFRDYHKIDEIAPLQYVTDKIKAILLNKKRIEFIQNLEEELYQEGLKQKVIKFY</sequence>
<dbReference type="EMBL" id="JAPDPJ010000009">
    <property type="protein sequence ID" value="MCW3786030.1"/>
    <property type="molecule type" value="Genomic_DNA"/>
</dbReference>
<dbReference type="InterPro" id="IPR027304">
    <property type="entry name" value="Trigger_fact/SurA_dom_sf"/>
</dbReference>
<dbReference type="AlphaFoldDB" id="A0AAE3SE54"/>
<reference evidence="1" key="1">
    <citation type="submission" date="2022-10" db="EMBL/GenBank/DDBJ databases">
        <authorList>
            <person name="Yu W.X."/>
        </authorList>
    </citation>
    <scope>NUCLEOTIDE SEQUENCE</scope>
    <source>
        <strain evidence="1">AAT</strain>
    </source>
</reference>
<gene>
    <name evidence="1" type="ORF">OM075_06095</name>
</gene>
<name>A0AAE3SE54_9BACT</name>
<evidence type="ECO:0000313" key="2">
    <source>
        <dbReference type="Proteomes" id="UP001209229"/>
    </source>
</evidence>